<dbReference type="SMART" id="SM01057">
    <property type="entry name" value="Carb_anhydrase"/>
    <property type="match status" value="1"/>
</dbReference>
<organism evidence="13 14">
    <name type="scientific">Malurus cyaneus samueli</name>
    <dbReference type="NCBI Taxonomy" id="2593467"/>
    <lineage>
        <taxon>Eukaryota</taxon>
        <taxon>Metazoa</taxon>
        <taxon>Chordata</taxon>
        <taxon>Craniata</taxon>
        <taxon>Vertebrata</taxon>
        <taxon>Euteleostomi</taxon>
        <taxon>Archelosauria</taxon>
        <taxon>Archosauria</taxon>
        <taxon>Dinosauria</taxon>
        <taxon>Saurischia</taxon>
        <taxon>Theropoda</taxon>
        <taxon>Coelurosauria</taxon>
        <taxon>Aves</taxon>
        <taxon>Neognathae</taxon>
        <taxon>Neoaves</taxon>
        <taxon>Telluraves</taxon>
        <taxon>Australaves</taxon>
        <taxon>Passeriformes</taxon>
        <taxon>Meliphagoidea</taxon>
        <taxon>Maluridae</taxon>
        <taxon>Malurus</taxon>
    </lineage>
</organism>
<evidence type="ECO:0000313" key="14">
    <source>
        <dbReference type="Proteomes" id="UP000694560"/>
    </source>
</evidence>
<protein>
    <recommendedName>
        <fullName evidence="11">Carbonic anhydrase</fullName>
        <ecNumber evidence="11">4.2.1.1</ecNumber>
    </recommendedName>
</protein>
<dbReference type="Proteomes" id="UP000694560">
    <property type="component" value="Unplaced"/>
</dbReference>
<dbReference type="PANTHER" id="PTHR18952:SF95">
    <property type="entry name" value="CARBONIC ANHYDRASE 4"/>
    <property type="match status" value="1"/>
</dbReference>
<dbReference type="Pfam" id="PF00194">
    <property type="entry name" value="Carb_anhydrase"/>
    <property type="match status" value="1"/>
</dbReference>
<evidence type="ECO:0000256" key="1">
    <source>
        <dbReference type="ARBA" id="ARBA00004609"/>
    </source>
</evidence>
<comment type="function">
    <text evidence="11">Reversible hydration of carbon dioxide.</text>
</comment>
<accession>A0A8C5U9N2</accession>
<dbReference type="EC" id="4.2.1.1" evidence="11"/>
<comment type="similarity">
    <text evidence="2 11">Belongs to the alpha-carbonic anhydrase family.</text>
</comment>
<evidence type="ECO:0000256" key="11">
    <source>
        <dbReference type="RuleBase" id="RU367011"/>
    </source>
</evidence>
<keyword evidence="5" id="KW-0325">Glycoprotein</keyword>
<comment type="subcellular location">
    <subcellularLocation>
        <location evidence="1">Cell membrane</location>
        <topology evidence="1">Lipid-anchor</topology>
        <topology evidence="1">GPI-anchor</topology>
    </subcellularLocation>
</comment>
<keyword evidence="5" id="KW-0336">GPI-anchor</keyword>
<keyword evidence="11" id="KW-0456">Lyase</keyword>
<evidence type="ECO:0000259" key="12">
    <source>
        <dbReference type="PROSITE" id="PS51144"/>
    </source>
</evidence>
<name>A0A8C5U9N2_9PASS</name>
<keyword evidence="7 11" id="KW-0862">Zinc</keyword>
<dbReference type="GO" id="GO:0008270">
    <property type="term" value="F:zinc ion binding"/>
    <property type="evidence" value="ECO:0007669"/>
    <property type="project" value="UniProtKB-UniRule"/>
</dbReference>
<dbReference type="GO" id="GO:0004089">
    <property type="term" value="F:carbonate dehydratase activity"/>
    <property type="evidence" value="ECO:0007669"/>
    <property type="project" value="UniProtKB-UniRule"/>
</dbReference>
<evidence type="ECO:0000256" key="6">
    <source>
        <dbReference type="ARBA" id="ARBA00022723"/>
    </source>
</evidence>
<keyword evidence="4" id="KW-1003">Cell membrane</keyword>
<evidence type="ECO:0000256" key="2">
    <source>
        <dbReference type="ARBA" id="ARBA00010718"/>
    </source>
</evidence>
<comment type="function">
    <text evidence="9">Catalyzes the reversible hydration of carbon dioxide into bicarbonate and protons and thus is essential to maintaining intracellular and extracellular pH. May stimulate the sodium/bicarbonate transporter activity of SLC4A4 that acts in pH homeostasis. It is essential for acid overload removal from the retina and retina epithelium, and acid release in the choriocapillaris in the choroid.</text>
</comment>
<evidence type="ECO:0000256" key="8">
    <source>
        <dbReference type="ARBA" id="ARBA00023288"/>
    </source>
</evidence>
<evidence type="ECO:0000256" key="4">
    <source>
        <dbReference type="ARBA" id="ARBA00022475"/>
    </source>
</evidence>
<dbReference type="GO" id="GO:0005886">
    <property type="term" value="C:plasma membrane"/>
    <property type="evidence" value="ECO:0007669"/>
    <property type="project" value="UniProtKB-SubCell"/>
</dbReference>
<dbReference type="Gene3D" id="3.10.200.10">
    <property type="entry name" value="Alpha carbonic anhydrase"/>
    <property type="match status" value="1"/>
</dbReference>
<keyword evidence="5" id="KW-0472">Membrane</keyword>
<keyword evidence="6 11" id="KW-0479">Metal-binding</keyword>
<comment type="cofactor">
    <cofactor evidence="11">
        <name>Zn(2+)</name>
        <dbReference type="ChEBI" id="CHEBI:29105"/>
    </cofactor>
</comment>
<evidence type="ECO:0000256" key="10">
    <source>
        <dbReference type="ARBA" id="ARBA00049061"/>
    </source>
</evidence>
<dbReference type="InterPro" id="IPR036398">
    <property type="entry name" value="CA_dom_sf"/>
</dbReference>
<dbReference type="Ensembl" id="ENSMCST00000019310.1">
    <property type="protein sequence ID" value="ENSMCSP00000018837.1"/>
    <property type="gene ID" value="ENSMCSG00000013224.1"/>
</dbReference>
<evidence type="ECO:0000256" key="3">
    <source>
        <dbReference type="ARBA" id="ARBA00011736"/>
    </source>
</evidence>
<dbReference type="SUPFAM" id="SSF51069">
    <property type="entry name" value="Carbonic anhydrase"/>
    <property type="match status" value="1"/>
</dbReference>
<reference evidence="13" key="2">
    <citation type="submission" date="2025-09" db="UniProtKB">
        <authorList>
            <consortium name="Ensembl"/>
        </authorList>
    </citation>
    <scope>IDENTIFICATION</scope>
</reference>
<feature type="domain" description="Alpha-carbonic anhydrase" evidence="12">
    <location>
        <begin position="1"/>
        <end position="259"/>
    </location>
</feature>
<dbReference type="InterPro" id="IPR018338">
    <property type="entry name" value="Carbonic_anhydrase_a-class_CS"/>
</dbReference>
<evidence type="ECO:0000256" key="7">
    <source>
        <dbReference type="ARBA" id="ARBA00022833"/>
    </source>
</evidence>
<dbReference type="PROSITE" id="PS00162">
    <property type="entry name" value="ALPHA_CA_1"/>
    <property type="match status" value="1"/>
</dbReference>
<dbReference type="GO" id="GO:0098552">
    <property type="term" value="C:side of membrane"/>
    <property type="evidence" value="ECO:0007669"/>
    <property type="project" value="UniProtKB-KW"/>
</dbReference>
<comment type="catalytic activity">
    <reaction evidence="10">
        <text>hydrogencarbonate + H(+) = CO2 + H2O</text>
        <dbReference type="Rhea" id="RHEA:10748"/>
        <dbReference type="ChEBI" id="CHEBI:15377"/>
        <dbReference type="ChEBI" id="CHEBI:15378"/>
        <dbReference type="ChEBI" id="CHEBI:16526"/>
        <dbReference type="ChEBI" id="CHEBI:17544"/>
        <dbReference type="EC" id="4.2.1.1"/>
    </reaction>
    <physiologicalReaction direction="left-to-right" evidence="10">
        <dbReference type="Rhea" id="RHEA:10749"/>
    </physiologicalReaction>
    <physiologicalReaction direction="right-to-left" evidence="10">
        <dbReference type="Rhea" id="RHEA:10750"/>
    </physiologicalReaction>
</comment>
<keyword evidence="8" id="KW-0449">Lipoprotein</keyword>
<evidence type="ECO:0000256" key="9">
    <source>
        <dbReference type="ARBA" id="ARBA00045603"/>
    </source>
</evidence>
<reference evidence="13" key="1">
    <citation type="submission" date="2025-08" db="UniProtKB">
        <authorList>
            <consortium name="Ensembl"/>
        </authorList>
    </citation>
    <scope>IDENTIFICATION</scope>
</reference>
<comment type="subunit">
    <text evidence="3">Interacts with SLC4A4.</text>
</comment>
<sequence length="319" mass="36220">LDVFLVGGHWCYQSQKSCKGSRQSPVNIVTQNVVYNKSLTPLTFEGYDVKGSAKWDVENNGHTGKYCPNLLLGDGAVPSLILSLRKYKAVEFHLHWGVPGEPQHIPGSEHSIDGEKYPMELHLVHIREDASNVAEAKQNPDGLAVLAFFVKVGREIFNCPPQIVGLRDCVNNIKYKGKTLVPGISHAAWRRPWRYYRYEGFLTTPDCYEGVIWTIFETPIELSERQVSAEGQPEGFFETRIVQRLQSLTLSQRLYLTPYCCLERTVFNNDTDTVKGIKKGFTSGFGIPGAQLDGRMHTRVQHGYKFYRFQELAYLSRIL</sequence>
<proteinExistence type="inferred from homology"/>
<evidence type="ECO:0000256" key="5">
    <source>
        <dbReference type="ARBA" id="ARBA00022622"/>
    </source>
</evidence>
<keyword evidence="14" id="KW-1185">Reference proteome</keyword>
<dbReference type="PROSITE" id="PS51144">
    <property type="entry name" value="ALPHA_CA_2"/>
    <property type="match status" value="1"/>
</dbReference>
<dbReference type="AlphaFoldDB" id="A0A8C5U9N2"/>
<dbReference type="InterPro" id="IPR001148">
    <property type="entry name" value="CA_dom"/>
</dbReference>
<dbReference type="InterPro" id="IPR023561">
    <property type="entry name" value="Carbonic_anhydrase_a-class"/>
</dbReference>
<dbReference type="PANTHER" id="PTHR18952">
    <property type="entry name" value="CARBONIC ANHYDRASE"/>
    <property type="match status" value="1"/>
</dbReference>
<evidence type="ECO:0000313" key="13">
    <source>
        <dbReference type="Ensembl" id="ENSMCSP00000018837.1"/>
    </source>
</evidence>